<organism evidence="1">
    <name type="scientific">Anguilla anguilla</name>
    <name type="common">European freshwater eel</name>
    <name type="synonym">Muraena anguilla</name>
    <dbReference type="NCBI Taxonomy" id="7936"/>
    <lineage>
        <taxon>Eukaryota</taxon>
        <taxon>Metazoa</taxon>
        <taxon>Chordata</taxon>
        <taxon>Craniata</taxon>
        <taxon>Vertebrata</taxon>
        <taxon>Euteleostomi</taxon>
        <taxon>Actinopterygii</taxon>
        <taxon>Neopterygii</taxon>
        <taxon>Teleostei</taxon>
        <taxon>Anguilliformes</taxon>
        <taxon>Anguillidae</taxon>
        <taxon>Anguilla</taxon>
    </lineage>
</organism>
<accession>A0A0E9QMU5</accession>
<evidence type="ECO:0000313" key="1">
    <source>
        <dbReference type="EMBL" id="JAH17640.1"/>
    </source>
</evidence>
<reference evidence="1" key="1">
    <citation type="submission" date="2014-11" db="EMBL/GenBank/DDBJ databases">
        <authorList>
            <person name="Amaro Gonzalez C."/>
        </authorList>
    </citation>
    <scope>NUCLEOTIDE SEQUENCE</scope>
</reference>
<dbReference type="EMBL" id="GBXM01090937">
    <property type="protein sequence ID" value="JAH17640.1"/>
    <property type="molecule type" value="Transcribed_RNA"/>
</dbReference>
<dbReference type="AlphaFoldDB" id="A0A0E9QMU5"/>
<proteinExistence type="predicted"/>
<protein>
    <submittedName>
        <fullName evidence="1">Uncharacterized protein</fullName>
    </submittedName>
</protein>
<name>A0A0E9QMU5_ANGAN</name>
<sequence length="45" mass="5425">MCSGVIKWHDIASVKSFHYQFTMFVHSWVLFHHFQQSVFLSIRVI</sequence>
<reference evidence="1" key="2">
    <citation type="journal article" date="2015" name="Fish Shellfish Immunol.">
        <title>Early steps in the European eel (Anguilla anguilla)-Vibrio vulnificus interaction in the gills: Role of the RtxA13 toxin.</title>
        <authorList>
            <person name="Callol A."/>
            <person name="Pajuelo D."/>
            <person name="Ebbesson L."/>
            <person name="Teles M."/>
            <person name="MacKenzie S."/>
            <person name="Amaro C."/>
        </authorList>
    </citation>
    <scope>NUCLEOTIDE SEQUENCE</scope>
</reference>